<dbReference type="HOGENOM" id="CLU_162857_1_0_1"/>
<evidence type="ECO:0000313" key="3">
    <source>
        <dbReference type="Proteomes" id="UP000054485"/>
    </source>
</evidence>
<reference evidence="2 3" key="1">
    <citation type="submission" date="2014-04" db="EMBL/GenBank/DDBJ databases">
        <authorList>
            <consortium name="DOE Joint Genome Institute"/>
            <person name="Kuo A."/>
            <person name="Ruytinx J."/>
            <person name="Rineau F."/>
            <person name="Colpaert J."/>
            <person name="Kohler A."/>
            <person name="Nagy L.G."/>
            <person name="Floudas D."/>
            <person name="Copeland A."/>
            <person name="Barry K.W."/>
            <person name="Cichocki N."/>
            <person name="Veneault-Fourrey C."/>
            <person name="LaButti K."/>
            <person name="Lindquist E.A."/>
            <person name="Lipzen A."/>
            <person name="Lundell T."/>
            <person name="Morin E."/>
            <person name="Murat C."/>
            <person name="Sun H."/>
            <person name="Tunlid A."/>
            <person name="Henrissat B."/>
            <person name="Grigoriev I.V."/>
            <person name="Hibbett D.S."/>
            <person name="Martin F."/>
            <person name="Nordberg H.P."/>
            <person name="Cantor M.N."/>
            <person name="Hua S.X."/>
        </authorList>
    </citation>
    <scope>NUCLEOTIDE SEQUENCE [LARGE SCALE GENOMIC DNA]</scope>
    <source>
        <strain evidence="2 3">UH-Slu-Lm8-n1</strain>
    </source>
</reference>
<gene>
    <name evidence="2" type="ORF">CY34DRAFT_12419</name>
</gene>
<feature type="compositionally biased region" description="Basic and acidic residues" evidence="1">
    <location>
        <begin position="14"/>
        <end position="27"/>
    </location>
</feature>
<proteinExistence type="predicted"/>
<sequence length="74" mass="8217">MSKRGDYTVTGHGTNKEGNHWCTRDYGSHGTGHHYSNKDGSFYYQNPDGSKYHNNGAGKATFTTPNGHIIDLQK</sequence>
<dbReference type="AlphaFoldDB" id="A0A0D0AKI3"/>
<reference evidence="3" key="2">
    <citation type="submission" date="2015-01" db="EMBL/GenBank/DDBJ databases">
        <title>Evolutionary Origins and Diversification of the Mycorrhizal Mutualists.</title>
        <authorList>
            <consortium name="DOE Joint Genome Institute"/>
            <consortium name="Mycorrhizal Genomics Consortium"/>
            <person name="Kohler A."/>
            <person name="Kuo A."/>
            <person name="Nagy L.G."/>
            <person name="Floudas D."/>
            <person name="Copeland A."/>
            <person name="Barry K.W."/>
            <person name="Cichocki N."/>
            <person name="Veneault-Fourrey C."/>
            <person name="LaButti K."/>
            <person name="Lindquist E.A."/>
            <person name="Lipzen A."/>
            <person name="Lundell T."/>
            <person name="Morin E."/>
            <person name="Murat C."/>
            <person name="Riley R."/>
            <person name="Ohm R."/>
            <person name="Sun H."/>
            <person name="Tunlid A."/>
            <person name="Henrissat B."/>
            <person name="Grigoriev I.V."/>
            <person name="Hibbett D.S."/>
            <person name="Martin F."/>
        </authorList>
    </citation>
    <scope>NUCLEOTIDE SEQUENCE [LARGE SCALE GENOMIC DNA]</scope>
    <source>
        <strain evidence="3">UH-Slu-Lm8-n1</strain>
    </source>
</reference>
<dbReference type="STRING" id="930992.A0A0D0AKI3"/>
<dbReference type="EMBL" id="KN835241">
    <property type="protein sequence ID" value="KIK42356.1"/>
    <property type="molecule type" value="Genomic_DNA"/>
</dbReference>
<name>A0A0D0AKI3_9AGAM</name>
<evidence type="ECO:0000313" key="2">
    <source>
        <dbReference type="EMBL" id="KIK42356.1"/>
    </source>
</evidence>
<accession>A0A0D0AKI3</accession>
<dbReference type="InParanoid" id="A0A0D0AKI3"/>
<dbReference type="OrthoDB" id="5415522at2759"/>
<keyword evidence="3" id="KW-1185">Reference proteome</keyword>
<organism evidence="2 3">
    <name type="scientific">Suillus luteus UH-Slu-Lm8-n1</name>
    <dbReference type="NCBI Taxonomy" id="930992"/>
    <lineage>
        <taxon>Eukaryota</taxon>
        <taxon>Fungi</taxon>
        <taxon>Dikarya</taxon>
        <taxon>Basidiomycota</taxon>
        <taxon>Agaricomycotina</taxon>
        <taxon>Agaricomycetes</taxon>
        <taxon>Agaricomycetidae</taxon>
        <taxon>Boletales</taxon>
        <taxon>Suillineae</taxon>
        <taxon>Suillaceae</taxon>
        <taxon>Suillus</taxon>
    </lineage>
</organism>
<feature type="region of interest" description="Disordered" evidence="1">
    <location>
        <begin position="1"/>
        <end position="27"/>
    </location>
</feature>
<protein>
    <submittedName>
        <fullName evidence="2">Uncharacterized protein</fullName>
    </submittedName>
</protein>
<evidence type="ECO:0000256" key="1">
    <source>
        <dbReference type="SAM" id="MobiDB-lite"/>
    </source>
</evidence>
<dbReference type="Proteomes" id="UP000054485">
    <property type="component" value="Unassembled WGS sequence"/>
</dbReference>